<name>A0ABQ2FAF6_9MICO</name>
<dbReference type="PANTHER" id="PTHR40763">
    <property type="entry name" value="MEMBRANE PROTEIN-RELATED"/>
    <property type="match status" value="1"/>
</dbReference>
<evidence type="ECO:0000256" key="1">
    <source>
        <dbReference type="SAM" id="MobiDB-lite"/>
    </source>
</evidence>
<comment type="caution">
    <text evidence="2">The sequence shown here is derived from an EMBL/GenBank/DDBJ whole genome shotgun (WGS) entry which is preliminary data.</text>
</comment>
<reference evidence="3" key="1">
    <citation type="journal article" date="2019" name="Int. J. Syst. Evol. Microbiol.">
        <title>The Global Catalogue of Microorganisms (GCM) 10K type strain sequencing project: providing services to taxonomists for standard genome sequencing and annotation.</title>
        <authorList>
            <consortium name="The Broad Institute Genomics Platform"/>
            <consortium name="The Broad Institute Genome Sequencing Center for Infectious Disease"/>
            <person name="Wu L."/>
            <person name="Ma J."/>
        </authorList>
    </citation>
    <scope>NUCLEOTIDE SEQUENCE [LARGE SCALE GENOMIC DNA]</scope>
    <source>
        <strain evidence="3">CGMCC 1.5362</strain>
    </source>
</reference>
<dbReference type="EMBL" id="BMLB01000006">
    <property type="protein sequence ID" value="GGK77326.1"/>
    <property type="molecule type" value="Genomic_DNA"/>
</dbReference>
<proteinExistence type="predicted"/>
<organism evidence="2 3">
    <name type="scientific">Ornithinimicrobium pekingense</name>
    <dbReference type="NCBI Taxonomy" id="384677"/>
    <lineage>
        <taxon>Bacteria</taxon>
        <taxon>Bacillati</taxon>
        <taxon>Actinomycetota</taxon>
        <taxon>Actinomycetes</taxon>
        <taxon>Micrococcales</taxon>
        <taxon>Ornithinimicrobiaceae</taxon>
        <taxon>Ornithinimicrobium</taxon>
    </lineage>
</organism>
<dbReference type="Proteomes" id="UP000662111">
    <property type="component" value="Unassembled WGS sequence"/>
</dbReference>
<evidence type="ECO:0000313" key="2">
    <source>
        <dbReference type="EMBL" id="GGK77326.1"/>
    </source>
</evidence>
<protein>
    <recommendedName>
        <fullName evidence="4">Cell wall-active antibiotics response LiaF-like C-terminal domain-containing protein</fullName>
    </recommendedName>
</protein>
<feature type="compositionally biased region" description="Polar residues" evidence="1">
    <location>
        <begin position="1"/>
        <end position="12"/>
    </location>
</feature>
<sequence length="198" mass="21051">MTGTPDQGQQRPDQPWAGGPVEDTGRMQPILRDAGLRGPVEDTPGWTPAPVEPTSVQPTPSAYPAPPSAPAAGGTTPSITGFFSSVRRSGRWELPPALTVVQGFSDAVLDLREAVVRSSTVDLKIYGGFAETRIIVPPGVAVDLSGGVAIFSDEKATLGEVDPAAYRLRISHYGAFTSVRVITMAVGEEPRKWWQKLT</sequence>
<evidence type="ECO:0000313" key="3">
    <source>
        <dbReference type="Proteomes" id="UP000662111"/>
    </source>
</evidence>
<feature type="region of interest" description="Disordered" evidence="1">
    <location>
        <begin position="1"/>
        <end position="76"/>
    </location>
</feature>
<keyword evidence="3" id="KW-1185">Reference proteome</keyword>
<dbReference type="PANTHER" id="PTHR40763:SF5">
    <property type="entry name" value="MEMBRANE PROTEIN"/>
    <property type="match status" value="1"/>
</dbReference>
<evidence type="ECO:0008006" key="4">
    <source>
        <dbReference type="Google" id="ProtNLM"/>
    </source>
</evidence>
<accession>A0ABQ2FAF6</accession>
<dbReference type="RefSeq" id="WP_022922011.1">
    <property type="nucleotide sequence ID" value="NZ_BMLB01000006.1"/>
</dbReference>
<gene>
    <name evidence="2" type="ORF">GCM10011509_27410</name>
</gene>